<keyword evidence="18" id="KW-0739">Sodium transport</keyword>
<dbReference type="Pfam" id="PF01699">
    <property type="entry name" value="Na_Ca_ex"/>
    <property type="match status" value="2"/>
</dbReference>
<dbReference type="InterPro" id="IPR004836">
    <property type="entry name" value="Na_Ca_Ex"/>
</dbReference>
<evidence type="ECO:0000256" key="1">
    <source>
        <dbReference type="ARBA" id="ARBA00004651"/>
    </source>
</evidence>
<dbReference type="GO" id="GO:0098794">
    <property type="term" value="C:postsynapse"/>
    <property type="evidence" value="ECO:0007669"/>
    <property type="project" value="TreeGrafter"/>
</dbReference>
<dbReference type="GO" id="GO:0005432">
    <property type="term" value="F:calcium:sodium antiporter activity"/>
    <property type="evidence" value="ECO:0007669"/>
    <property type="project" value="InterPro"/>
</dbReference>
<evidence type="ECO:0000256" key="13">
    <source>
        <dbReference type="ARBA" id="ARBA00022989"/>
    </source>
</evidence>
<keyword evidence="12" id="KW-0112">Calmodulin-binding</keyword>
<feature type="transmembrane region" description="Helical" evidence="21">
    <location>
        <begin position="818"/>
        <end position="840"/>
    </location>
</feature>
<feature type="transmembrane region" description="Helical" evidence="21">
    <location>
        <begin position="127"/>
        <end position="151"/>
    </location>
</feature>
<dbReference type="PANTHER" id="PTHR11878">
    <property type="entry name" value="SODIUM/CALCIUM EXCHANGER"/>
    <property type="match status" value="1"/>
</dbReference>
<dbReference type="InterPro" id="IPR044880">
    <property type="entry name" value="NCX_ion-bd_dom_sf"/>
</dbReference>
<evidence type="ECO:0000256" key="2">
    <source>
        <dbReference type="ARBA" id="ARBA00007489"/>
    </source>
</evidence>
<evidence type="ECO:0000256" key="12">
    <source>
        <dbReference type="ARBA" id="ARBA00022860"/>
    </source>
</evidence>
<evidence type="ECO:0000256" key="17">
    <source>
        <dbReference type="ARBA" id="ARBA00023180"/>
    </source>
</evidence>
<dbReference type="GO" id="GO:0042383">
    <property type="term" value="C:sarcolemma"/>
    <property type="evidence" value="ECO:0007669"/>
    <property type="project" value="TreeGrafter"/>
</dbReference>
<organism evidence="23">
    <name type="scientific">Anisakis simplex</name>
    <name type="common">Herring worm</name>
    <dbReference type="NCBI Taxonomy" id="6269"/>
    <lineage>
        <taxon>Eukaryota</taxon>
        <taxon>Metazoa</taxon>
        <taxon>Ecdysozoa</taxon>
        <taxon>Nematoda</taxon>
        <taxon>Chromadorea</taxon>
        <taxon>Rhabditida</taxon>
        <taxon>Spirurina</taxon>
        <taxon>Ascaridomorpha</taxon>
        <taxon>Ascaridoidea</taxon>
        <taxon>Anisakidae</taxon>
        <taxon>Anisakis</taxon>
        <taxon>Anisakis simplex complex</taxon>
    </lineage>
</organism>
<dbReference type="AlphaFoldDB" id="A0A346RVL1"/>
<dbReference type="GO" id="GO:0046872">
    <property type="term" value="F:metal ion binding"/>
    <property type="evidence" value="ECO:0007669"/>
    <property type="project" value="UniProtKB-KW"/>
</dbReference>
<evidence type="ECO:0000259" key="22">
    <source>
        <dbReference type="SMART" id="SM00237"/>
    </source>
</evidence>
<dbReference type="Gene3D" id="1.20.1420.30">
    <property type="entry name" value="NCX, central ion-binding region"/>
    <property type="match status" value="2"/>
</dbReference>
<feature type="transmembrane region" description="Helical" evidence="21">
    <location>
        <begin position="667"/>
        <end position="691"/>
    </location>
</feature>
<dbReference type="GO" id="GO:0005516">
    <property type="term" value="F:calmodulin binding"/>
    <property type="evidence" value="ECO:0007669"/>
    <property type="project" value="UniProtKB-KW"/>
</dbReference>
<dbReference type="InterPro" id="IPR004837">
    <property type="entry name" value="NaCa_Exmemb"/>
</dbReference>
<reference evidence="23" key="1">
    <citation type="submission" date="2017-10" db="EMBL/GenBank/DDBJ databases">
        <authorList>
            <person name="Banno H."/>
            <person name="Chua N.-H."/>
        </authorList>
    </citation>
    <scope>NUCLEOTIDE SEQUENCE</scope>
</reference>
<evidence type="ECO:0000256" key="11">
    <source>
        <dbReference type="ARBA" id="ARBA00022837"/>
    </source>
</evidence>
<proteinExistence type="inferred from homology"/>
<feature type="transmembrane region" description="Helical" evidence="21">
    <location>
        <begin position="29"/>
        <end position="53"/>
    </location>
</feature>
<evidence type="ECO:0000256" key="7">
    <source>
        <dbReference type="ARBA" id="ARBA00022692"/>
    </source>
</evidence>
<dbReference type="InterPro" id="IPR051171">
    <property type="entry name" value="CaCA"/>
</dbReference>
<protein>
    <submittedName>
        <fullName evidence="23">Sodium calcium exchanger 3</fullName>
    </submittedName>
</protein>
<keyword evidence="14" id="KW-0915">Sodium</keyword>
<evidence type="ECO:0000256" key="6">
    <source>
        <dbReference type="ARBA" id="ARBA00022568"/>
    </source>
</evidence>
<evidence type="ECO:0000256" key="19">
    <source>
        <dbReference type="ARBA" id="ARBA00033667"/>
    </source>
</evidence>
<dbReference type="SMART" id="SM00237">
    <property type="entry name" value="Calx_beta"/>
    <property type="match status" value="2"/>
</dbReference>
<feature type="domain" description="Calx-beta" evidence="22">
    <location>
        <begin position="474"/>
        <end position="572"/>
    </location>
</feature>
<evidence type="ECO:0000256" key="5">
    <source>
        <dbReference type="ARBA" id="ARBA00022475"/>
    </source>
</evidence>
<dbReference type="SUPFAM" id="SSF141072">
    <property type="entry name" value="CalX-like"/>
    <property type="match status" value="2"/>
</dbReference>
<dbReference type="GO" id="GO:0030424">
    <property type="term" value="C:axon"/>
    <property type="evidence" value="ECO:0007669"/>
    <property type="project" value="TreeGrafter"/>
</dbReference>
<dbReference type="PANTHER" id="PTHR11878:SF76">
    <property type="entry name" value="CALX-BETA DOMAIN-CONTAINING PROTEIN"/>
    <property type="match status" value="1"/>
</dbReference>
<dbReference type="InterPro" id="IPR038081">
    <property type="entry name" value="CalX-like_sf"/>
</dbReference>
<evidence type="ECO:0000313" key="23">
    <source>
        <dbReference type="EMBL" id="AXS78251.1"/>
    </source>
</evidence>
<keyword evidence="11" id="KW-0106">Calcium</keyword>
<evidence type="ECO:0000256" key="15">
    <source>
        <dbReference type="ARBA" id="ARBA00023065"/>
    </source>
</evidence>
<dbReference type="GO" id="GO:0007154">
    <property type="term" value="P:cell communication"/>
    <property type="evidence" value="ECO:0007669"/>
    <property type="project" value="InterPro"/>
</dbReference>
<comment type="subcellular location">
    <subcellularLocation>
        <location evidence="1">Cell membrane</location>
        <topology evidence="1">Multi-pass membrane protein</topology>
    </subcellularLocation>
</comment>
<keyword evidence="10" id="KW-0677">Repeat</keyword>
<keyword evidence="5" id="KW-1003">Cell membrane</keyword>
<dbReference type="InterPro" id="IPR003644">
    <property type="entry name" value="Calx_beta"/>
</dbReference>
<keyword evidence="4" id="KW-0050">Antiport</keyword>
<evidence type="ECO:0000256" key="20">
    <source>
        <dbReference type="SAM" id="Coils"/>
    </source>
</evidence>
<evidence type="ECO:0000256" key="9">
    <source>
        <dbReference type="ARBA" id="ARBA00022729"/>
    </source>
</evidence>
<dbReference type="PRINTS" id="PR01259">
    <property type="entry name" value="NACAEXCHNGR"/>
</dbReference>
<evidence type="ECO:0000256" key="4">
    <source>
        <dbReference type="ARBA" id="ARBA00022449"/>
    </source>
</evidence>
<keyword evidence="6" id="KW-0109">Calcium transport</keyword>
<evidence type="ECO:0000256" key="21">
    <source>
        <dbReference type="SAM" id="Phobius"/>
    </source>
</evidence>
<gene>
    <name evidence="23" type="primary">ncx-3</name>
</gene>
<keyword evidence="8" id="KW-0479">Metal-binding</keyword>
<keyword evidence="13 21" id="KW-1133">Transmembrane helix</keyword>
<keyword evidence="17" id="KW-0325">Glycoprotein</keyword>
<dbReference type="GO" id="GO:0098703">
    <property type="term" value="P:calcium ion import across plasma membrane"/>
    <property type="evidence" value="ECO:0007669"/>
    <property type="project" value="TreeGrafter"/>
</dbReference>
<evidence type="ECO:0000256" key="16">
    <source>
        <dbReference type="ARBA" id="ARBA00023136"/>
    </source>
</evidence>
<accession>A0A346RVL1</accession>
<dbReference type="Gene3D" id="2.60.40.2030">
    <property type="match status" value="2"/>
</dbReference>
<feature type="transmembrane region" description="Helical" evidence="21">
    <location>
        <begin position="747"/>
        <end position="766"/>
    </location>
</feature>
<comment type="catalytic activity">
    <reaction evidence="19">
        <text>Ca(2+)(in) + 3 Na(+)(out) = Ca(2+)(out) + 3 Na(+)(in)</text>
        <dbReference type="Rhea" id="RHEA:69955"/>
        <dbReference type="ChEBI" id="CHEBI:29101"/>
        <dbReference type="ChEBI" id="CHEBI:29108"/>
    </reaction>
</comment>
<dbReference type="Pfam" id="PF03160">
    <property type="entry name" value="Calx-beta"/>
    <property type="match status" value="2"/>
</dbReference>
<feature type="domain" description="Calx-beta" evidence="22">
    <location>
        <begin position="343"/>
        <end position="440"/>
    </location>
</feature>
<keyword evidence="7 21" id="KW-0812">Transmembrane</keyword>
<comment type="similarity">
    <text evidence="2">Belongs to the Ca(2+):cation antiporter (CaCA) (TC 2.A.19) family. SLC8 subfamily.</text>
</comment>
<feature type="coiled-coil region" evidence="20">
    <location>
        <begin position="319"/>
        <end position="353"/>
    </location>
</feature>
<keyword evidence="20" id="KW-0175">Coiled coil</keyword>
<sequence>MNTSESSLETKCKDGLLIKAMSTTPANTLIYFLGLLYCFLGIAIAADLFMCSIEKITSATRKVRLRRSKKNRLVAEELMTSEPESTEVRVWNPTVANLTLMALGSSAPEILLSIIEIAGNSFRIGDLGPGTIVGSAAFNLLCISAICVMAIPSPNVSRIQEIAVFGITSVFSCFAYIWLFLILAIITPNVVDIWEAAVTLSLFVVLVIAAYMADIKVWKKRKADLQVELSAELDDQKAIEKEDVDAILNRFSKELAIESDARITSCVVPDFETVRKISRRISRSYPSLSQEDQARLLAYRLKRNQIRDRLWYRINAARHMAAALRKTDAEREAEKLLDEAKKAKEEVALRKRTLEFSARVYAVRKGVSTVRLTVLRRGPIDRGLSFRYITVNGIAKKDLHFLAKSETMRFLPGESSKQIVISLVENADWRPNYVFYVHIKLDPESDSNAKTELGRTNIASVRMPDDSGSFIGEPMVEFVRNNYVLALISPYIRTLLARFIRAFVTRLGRHDAHAFSVKYETLSGTAQSNIDYEAVQDGCLTFVDDEYEKYIDVLIYDDKKEEKDETFKIDLISTSGGDVTIGPKKRTIITIVCDDNLLQNIANIRKLMGNYLQKMAIGKDTWFDQITAASSVNAGDLANASLFDCIMHAIAFPWKFMFAFVPPPHLYGGWLCFTVALVLIGIITAVVGDLASIFGCMIGLKDSITAITFVALGTSLPDTFASKIAAQNVFEPTADNAVGNVTGSNSVNVFLGLGLPWLIAAIYWATKNQTFDVDAGSLGFSVAIFMITSVLCLALLIVRRYLAFFGKGELGGPFVPKLLTSVFLVFLWLTYVLCNVLQAYDYVKF</sequence>
<evidence type="ECO:0000256" key="18">
    <source>
        <dbReference type="ARBA" id="ARBA00023201"/>
    </source>
</evidence>
<keyword evidence="16 21" id="KW-0472">Membrane</keyword>
<feature type="transmembrane region" description="Helical" evidence="21">
    <location>
        <begin position="778"/>
        <end position="798"/>
    </location>
</feature>
<feature type="transmembrane region" description="Helical" evidence="21">
    <location>
        <begin position="193"/>
        <end position="213"/>
    </location>
</feature>
<evidence type="ECO:0000256" key="8">
    <source>
        <dbReference type="ARBA" id="ARBA00022723"/>
    </source>
</evidence>
<evidence type="ECO:0000256" key="3">
    <source>
        <dbReference type="ARBA" id="ARBA00022448"/>
    </source>
</evidence>
<keyword evidence="15" id="KW-0406">Ion transport</keyword>
<evidence type="ECO:0000256" key="10">
    <source>
        <dbReference type="ARBA" id="ARBA00022737"/>
    </source>
</evidence>
<keyword evidence="9" id="KW-0732">Signal</keyword>
<evidence type="ECO:0000256" key="14">
    <source>
        <dbReference type="ARBA" id="ARBA00023053"/>
    </source>
</evidence>
<feature type="transmembrane region" description="Helical" evidence="21">
    <location>
        <begin position="163"/>
        <end position="187"/>
    </location>
</feature>
<dbReference type="EMBL" id="MG210739">
    <property type="protein sequence ID" value="AXS78251.1"/>
    <property type="molecule type" value="Genomic_DNA"/>
</dbReference>
<keyword evidence="3" id="KW-0813">Transport</keyword>
<name>A0A346RVL1_ANISI</name>